<dbReference type="Proteomes" id="UP000521943">
    <property type="component" value="Unassembled WGS sequence"/>
</dbReference>
<dbReference type="OrthoDB" id="3034412at2759"/>
<accession>A0A8H6LSF9</accession>
<protein>
    <submittedName>
        <fullName evidence="2">Uncharacterized protein</fullName>
    </submittedName>
</protein>
<organism evidence="2 3">
    <name type="scientific">Ephemerocybe angulata</name>
    <dbReference type="NCBI Taxonomy" id="980116"/>
    <lineage>
        <taxon>Eukaryota</taxon>
        <taxon>Fungi</taxon>
        <taxon>Dikarya</taxon>
        <taxon>Basidiomycota</taxon>
        <taxon>Agaricomycotina</taxon>
        <taxon>Agaricomycetes</taxon>
        <taxon>Agaricomycetidae</taxon>
        <taxon>Agaricales</taxon>
        <taxon>Agaricineae</taxon>
        <taxon>Psathyrellaceae</taxon>
        <taxon>Ephemerocybe</taxon>
    </lineage>
</organism>
<keyword evidence="3" id="KW-1185">Reference proteome</keyword>
<reference evidence="2 3" key="1">
    <citation type="submission" date="2020-07" db="EMBL/GenBank/DDBJ databases">
        <title>Comparative genomics of pyrophilous fungi reveals a link between fire events and developmental genes.</title>
        <authorList>
            <consortium name="DOE Joint Genome Institute"/>
            <person name="Steindorff A.S."/>
            <person name="Carver A."/>
            <person name="Calhoun S."/>
            <person name="Stillman K."/>
            <person name="Liu H."/>
            <person name="Lipzen A."/>
            <person name="Pangilinan J."/>
            <person name="Labutti K."/>
            <person name="Bruns T.D."/>
            <person name="Grigoriev I.V."/>
        </authorList>
    </citation>
    <scope>NUCLEOTIDE SEQUENCE [LARGE SCALE GENOMIC DNA]</scope>
    <source>
        <strain evidence="2 3">CBS 144469</strain>
    </source>
</reference>
<dbReference type="AlphaFoldDB" id="A0A8H6LSF9"/>
<evidence type="ECO:0000313" key="2">
    <source>
        <dbReference type="EMBL" id="KAF6741005.1"/>
    </source>
</evidence>
<feature type="compositionally biased region" description="Basic residues" evidence="1">
    <location>
        <begin position="1"/>
        <end position="14"/>
    </location>
</feature>
<proteinExistence type="predicted"/>
<name>A0A8H6LSF9_9AGAR</name>
<sequence length="317" mass="36506">MVHSKKRGVHGRQRHWGEWAPSVRNRSRQPPTCDHQSKVSQDSKIRPMNGRSYYKWILSLVANVDKGVDITYTKGHSLETTLEAIPHFFMDGYMLFSSRDGWIESNIPSYIDARLVELSAAALSIGHKQRMMTKPYDLTTPPQPPYIRSTSAFSATVQLYARSGQFPTKNIVFECGSSFDAWCPFGCEHTGDPHHLFAECKVYDEWREETRNILVTRTRTIVEGSDLDGYEYRKGLIEGYEAAELFLNVTSPIWPFQFTQFYLGLVPPLDRWINVQTLPGEVARRRLKTAIANEWHLHSIRLAGRIWGDYKRRGCFA</sequence>
<feature type="compositionally biased region" description="Basic and acidic residues" evidence="1">
    <location>
        <begin position="35"/>
        <end position="44"/>
    </location>
</feature>
<dbReference type="EMBL" id="JACGCI010000306">
    <property type="protein sequence ID" value="KAF6741005.1"/>
    <property type="molecule type" value="Genomic_DNA"/>
</dbReference>
<comment type="caution">
    <text evidence="2">The sequence shown here is derived from an EMBL/GenBank/DDBJ whole genome shotgun (WGS) entry which is preliminary data.</text>
</comment>
<feature type="region of interest" description="Disordered" evidence="1">
    <location>
        <begin position="1"/>
        <end position="44"/>
    </location>
</feature>
<evidence type="ECO:0000313" key="3">
    <source>
        <dbReference type="Proteomes" id="UP000521943"/>
    </source>
</evidence>
<evidence type="ECO:0000256" key="1">
    <source>
        <dbReference type="SAM" id="MobiDB-lite"/>
    </source>
</evidence>
<gene>
    <name evidence="2" type="ORF">DFP72DRAFT_345709</name>
</gene>